<sequence length="398" mass="41468">MKKKILAAALLSIVVLSNASNFAVVSADDVDSKIAAQDSKISSIESQQASAQSQVDSLQAKVDSIVAEQASLKAENEKLTAESEALSKEIKTLAADIVSRSSALEKQARSAQTDASATSYINTILDSKNIADAVSRVNAMREIVAANNKMLQQQKADKEAIAKKQEANQAAINTVEANWKKLDDSAQELQTQQANLKAAQLSLAAEKATAQDEKNSLLAQKAEAEAAAKAAAEAQAAYLAQQAEVAAKQQQAVASPVTTQAVATGTSVAATSAPQAVASYTAPATTTVSYSSSGVNTYPVGQCTWGVKEQLGWVGNNWGNANQWLYSAAAAGRATGSTPRVGSIAVWTAGTYGHVAVVVAVNGSQIQVQESNYAGNMYVGNFRGWFNPAADGVAGYIY</sequence>
<evidence type="ECO:0000256" key="3">
    <source>
        <dbReference type="SAM" id="SignalP"/>
    </source>
</evidence>
<dbReference type="InterPro" id="IPR007921">
    <property type="entry name" value="CHAP_dom"/>
</dbReference>
<proteinExistence type="predicted"/>
<dbReference type="EMBL" id="JBEPMK010000009">
    <property type="protein sequence ID" value="MET3645339.1"/>
    <property type="molecule type" value="Genomic_DNA"/>
</dbReference>
<feature type="coiled-coil region" evidence="2">
    <location>
        <begin position="41"/>
        <end position="96"/>
    </location>
</feature>
<dbReference type="InterPro" id="IPR038765">
    <property type="entry name" value="Papain-like_cys_pep_sf"/>
</dbReference>
<keyword evidence="6" id="KW-1185">Reference proteome</keyword>
<evidence type="ECO:0000259" key="4">
    <source>
        <dbReference type="PROSITE" id="PS50911"/>
    </source>
</evidence>
<dbReference type="Pfam" id="PF05257">
    <property type="entry name" value="CHAP"/>
    <property type="match status" value="1"/>
</dbReference>
<dbReference type="Gene3D" id="3.90.1720.10">
    <property type="entry name" value="endopeptidase domain like (from Nostoc punctiforme)"/>
    <property type="match status" value="1"/>
</dbReference>
<dbReference type="InterPro" id="IPR057309">
    <property type="entry name" value="PcsB_CC"/>
</dbReference>
<evidence type="ECO:0000313" key="5">
    <source>
        <dbReference type="EMBL" id="MET3645339.1"/>
    </source>
</evidence>
<dbReference type="InterPro" id="IPR009148">
    <property type="entry name" value="PcsB-like"/>
</dbReference>
<name>A0ABV2JN43_9STRE</name>
<dbReference type="Gene3D" id="6.10.250.3150">
    <property type="match status" value="1"/>
</dbReference>
<keyword evidence="2" id="KW-0175">Coiled coil</keyword>
<keyword evidence="1 3" id="KW-0732">Signal</keyword>
<dbReference type="InterPro" id="IPR058088">
    <property type="entry name" value="PcsB"/>
</dbReference>
<evidence type="ECO:0000256" key="2">
    <source>
        <dbReference type="SAM" id="Coils"/>
    </source>
</evidence>
<feature type="domain" description="Peptidase C51" evidence="4">
    <location>
        <begin position="278"/>
        <end position="398"/>
    </location>
</feature>
<evidence type="ECO:0000256" key="1">
    <source>
        <dbReference type="ARBA" id="ARBA00022729"/>
    </source>
</evidence>
<organism evidence="5 6">
    <name type="scientific">Streptococcus gallinaceus</name>
    <dbReference type="NCBI Taxonomy" id="165758"/>
    <lineage>
        <taxon>Bacteria</taxon>
        <taxon>Bacillati</taxon>
        <taxon>Bacillota</taxon>
        <taxon>Bacilli</taxon>
        <taxon>Lactobacillales</taxon>
        <taxon>Streptococcaceae</taxon>
        <taxon>Streptococcus</taxon>
    </lineage>
</organism>
<dbReference type="Pfam" id="PF24568">
    <property type="entry name" value="CC_PcsB"/>
    <property type="match status" value="1"/>
</dbReference>
<gene>
    <name evidence="5" type="ORF">ABID27_001990</name>
</gene>
<dbReference type="Proteomes" id="UP001549055">
    <property type="component" value="Unassembled WGS sequence"/>
</dbReference>
<feature type="chain" id="PRO_5045060044" evidence="3">
    <location>
        <begin position="20"/>
        <end position="398"/>
    </location>
</feature>
<accession>A0ABV2JN43</accession>
<comment type="caution">
    <text evidence="5">The sequence shown here is derived from an EMBL/GenBank/DDBJ whole genome shotgun (WGS) entry which is preliminary data.</text>
</comment>
<feature type="coiled-coil region" evidence="2">
    <location>
        <begin position="148"/>
        <end position="234"/>
    </location>
</feature>
<dbReference type="PROSITE" id="PS50911">
    <property type="entry name" value="CHAP"/>
    <property type="match status" value="1"/>
</dbReference>
<dbReference type="RefSeq" id="WP_253366339.1">
    <property type="nucleotide sequence ID" value="NZ_JALJXU010000011.1"/>
</dbReference>
<dbReference type="SUPFAM" id="SSF54001">
    <property type="entry name" value="Cysteine proteinases"/>
    <property type="match status" value="1"/>
</dbReference>
<dbReference type="NCBIfam" id="NF046104">
    <property type="entry name" value="PptglHdxlasePcsB"/>
    <property type="match status" value="1"/>
</dbReference>
<dbReference type="PRINTS" id="PR01852">
    <property type="entry name" value="SIBAPROTEIN"/>
</dbReference>
<reference evidence="5 6" key="1">
    <citation type="submission" date="2024-06" db="EMBL/GenBank/DDBJ databases">
        <title>Genomic Encyclopedia of Type Strains, Phase IV (KMG-IV): sequencing the most valuable type-strain genomes for metagenomic binning, comparative biology and taxonomic classification.</title>
        <authorList>
            <person name="Goeker M."/>
        </authorList>
    </citation>
    <scope>NUCLEOTIDE SEQUENCE [LARGE SCALE GENOMIC DNA]</scope>
    <source>
        <strain evidence="5 6">DSM 15349</strain>
    </source>
</reference>
<evidence type="ECO:0000313" key="6">
    <source>
        <dbReference type="Proteomes" id="UP001549055"/>
    </source>
</evidence>
<feature type="signal peptide" evidence="3">
    <location>
        <begin position="1"/>
        <end position="19"/>
    </location>
</feature>
<protein>
    <submittedName>
        <fullName evidence="5">Peptidoglycan hydrolase CwlO-like protein</fullName>
    </submittedName>
</protein>